<protein>
    <submittedName>
        <fullName evidence="1">Uncharacterized protein</fullName>
    </submittedName>
</protein>
<reference evidence="1" key="1">
    <citation type="submission" date="2023-06" db="EMBL/GenBank/DDBJ databases">
        <title>Conoideocrella luteorostrata (Hypocreales: Clavicipitaceae), a potential biocontrol fungus for elongate hemlock scale in United States Christmas tree production areas.</title>
        <authorList>
            <person name="Barrett H."/>
            <person name="Lovett B."/>
            <person name="Macias A.M."/>
            <person name="Stajich J.E."/>
            <person name="Kasson M.T."/>
        </authorList>
    </citation>
    <scope>NUCLEOTIDE SEQUENCE</scope>
    <source>
        <strain evidence="1">ARSEF 14590</strain>
    </source>
</reference>
<keyword evidence="2" id="KW-1185">Reference proteome</keyword>
<evidence type="ECO:0000313" key="1">
    <source>
        <dbReference type="EMBL" id="KAK2616744.1"/>
    </source>
</evidence>
<organism evidence="1 2">
    <name type="scientific">Conoideocrella luteorostrata</name>
    <dbReference type="NCBI Taxonomy" id="1105319"/>
    <lineage>
        <taxon>Eukaryota</taxon>
        <taxon>Fungi</taxon>
        <taxon>Dikarya</taxon>
        <taxon>Ascomycota</taxon>
        <taxon>Pezizomycotina</taxon>
        <taxon>Sordariomycetes</taxon>
        <taxon>Hypocreomycetidae</taxon>
        <taxon>Hypocreales</taxon>
        <taxon>Clavicipitaceae</taxon>
        <taxon>Conoideocrella</taxon>
    </lineage>
</organism>
<dbReference type="AlphaFoldDB" id="A0AAJ0FYL7"/>
<sequence>MGPTLRSQSTKGVKFPVVCTTDIDIQILKDLLSHDELVLVAEKDLSKLITNGDELDSFQTPFSDAPPAAHESLGTFMDARQSRDNISRKAFVILDGTTAEDGKTCQIATDGRQDERGDSIQIAFRCNLPSATLSLVAVEEAAASTKAVRELRNEAAMVGGQWDKQRVDELRARPKRIDVEQYPIHDSWDESSTPGSLDTDIPYFPIFQTAEVNLKTINKLLEETYDQDWGDEEIAGPSMAFVTSIDAPPFHSGKEGARLDSAPKTPAALLGASAVECDAIARSRFSTEGSELNYNMFIVLDDLTEKSETVLVAANNELDGQLVLTRSDFKSALTVLVAPQDTRLTVDGQCNDAVTAGPGIVYDV</sequence>
<name>A0AAJ0FYL7_9HYPO</name>
<gene>
    <name evidence="1" type="ORF">QQS21_000356</name>
</gene>
<dbReference type="Proteomes" id="UP001251528">
    <property type="component" value="Unassembled WGS sequence"/>
</dbReference>
<comment type="caution">
    <text evidence="1">The sequence shown here is derived from an EMBL/GenBank/DDBJ whole genome shotgun (WGS) entry which is preliminary data.</text>
</comment>
<evidence type="ECO:0000313" key="2">
    <source>
        <dbReference type="Proteomes" id="UP001251528"/>
    </source>
</evidence>
<dbReference type="EMBL" id="JASWJB010000003">
    <property type="protein sequence ID" value="KAK2616744.1"/>
    <property type="molecule type" value="Genomic_DNA"/>
</dbReference>
<proteinExistence type="predicted"/>
<accession>A0AAJ0FYL7</accession>